<reference evidence="2" key="2">
    <citation type="submission" date="2023-06" db="EMBL/GenBank/DDBJ databases">
        <authorList>
            <consortium name="Lawrence Berkeley National Laboratory"/>
            <person name="Haridas S."/>
            <person name="Hensen N."/>
            <person name="Bonometti L."/>
            <person name="Westerberg I."/>
            <person name="Brannstrom I.O."/>
            <person name="Guillou S."/>
            <person name="Cros-Aarteil S."/>
            <person name="Calhoun S."/>
            <person name="Kuo A."/>
            <person name="Mondo S."/>
            <person name="Pangilinan J."/>
            <person name="Riley R."/>
            <person name="Labutti K."/>
            <person name="Andreopoulos B."/>
            <person name="Lipzen A."/>
            <person name="Chen C."/>
            <person name="Yanf M."/>
            <person name="Daum C."/>
            <person name="Ng V."/>
            <person name="Clum A."/>
            <person name="Steindorff A."/>
            <person name="Ohm R."/>
            <person name="Martin F."/>
            <person name="Silar P."/>
            <person name="Natvig D."/>
            <person name="Lalanne C."/>
            <person name="Gautier V."/>
            <person name="Ament-Velasquez S.L."/>
            <person name="Kruys A."/>
            <person name="Hutchinson M.I."/>
            <person name="Powell A.J."/>
            <person name="Barry K."/>
            <person name="Miller A.N."/>
            <person name="Grigoriev I.V."/>
            <person name="Debuchy R."/>
            <person name="Gladieux P."/>
            <person name="Thoren M.H."/>
            <person name="Johannesson H."/>
        </authorList>
    </citation>
    <scope>NUCLEOTIDE SEQUENCE</scope>
    <source>
        <strain evidence="2">SMH4131-1</strain>
    </source>
</reference>
<name>A0AAE0I7F5_9PEZI</name>
<organism evidence="2 3">
    <name type="scientific">Cercophora scortea</name>
    <dbReference type="NCBI Taxonomy" id="314031"/>
    <lineage>
        <taxon>Eukaryota</taxon>
        <taxon>Fungi</taxon>
        <taxon>Dikarya</taxon>
        <taxon>Ascomycota</taxon>
        <taxon>Pezizomycotina</taxon>
        <taxon>Sordariomycetes</taxon>
        <taxon>Sordariomycetidae</taxon>
        <taxon>Sordariales</taxon>
        <taxon>Lasiosphaeriaceae</taxon>
        <taxon>Cercophora</taxon>
    </lineage>
</organism>
<evidence type="ECO:0000313" key="3">
    <source>
        <dbReference type="Proteomes" id="UP001286456"/>
    </source>
</evidence>
<gene>
    <name evidence="2" type="ORF">B0T19DRAFT_274845</name>
</gene>
<accession>A0AAE0I7F5</accession>
<proteinExistence type="predicted"/>
<comment type="caution">
    <text evidence="2">The sequence shown here is derived from an EMBL/GenBank/DDBJ whole genome shotgun (WGS) entry which is preliminary data.</text>
</comment>
<evidence type="ECO:0000313" key="2">
    <source>
        <dbReference type="EMBL" id="KAK3319928.1"/>
    </source>
</evidence>
<dbReference type="EMBL" id="JAUEPO010000006">
    <property type="protein sequence ID" value="KAK3319928.1"/>
    <property type="molecule type" value="Genomic_DNA"/>
</dbReference>
<evidence type="ECO:0000256" key="1">
    <source>
        <dbReference type="SAM" id="MobiDB-lite"/>
    </source>
</evidence>
<feature type="region of interest" description="Disordered" evidence="1">
    <location>
        <begin position="105"/>
        <end position="154"/>
    </location>
</feature>
<dbReference type="AlphaFoldDB" id="A0AAE0I7F5"/>
<protein>
    <submittedName>
        <fullName evidence="2">Uncharacterized protein</fullName>
    </submittedName>
</protein>
<feature type="compositionally biased region" description="Basic and acidic residues" evidence="1">
    <location>
        <begin position="10"/>
        <end position="21"/>
    </location>
</feature>
<reference evidence="2" key="1">
    <citation type="journal article" date="2023" name="Mol. Phylogenet. Evol.">
        <title>Genome-scale phylogeny and comparative genomics of the fungal order Sordariales.</title>
        <authorList>
            <person name="Hensen N."/>
            <person name="Bonometti L."/>
            <person name="Westerberg I."/>
            <person name="Brannstrom I.O."/>
            <person name="Guillou S."/>
            <person name="Cros-Aarteil S."/>
            <person name="Calhoun S."/>
            <person name="Haridas S."/>
            <person name="Kuo A."/>
            <person name="Mondo S."/>
            <person name="Pangilinan J."/>
            <person name="Riley R."/>
            <person name="LaButti K."/>
            <person name="Andreopoulos B."/>
            <person name="Lipzen A."/>
            <person name="Chen C."/>
            <person name="Yan M."/>
            <person name="Daum C."/>
            <person name="Ng V."/>
            <person name="Clum A."/>
            <person name="Steindorff A."/>
            <person name="Ohm R.A."/>
            <person name="Martin F."/>
            <person name="Silar P."/>
            <person name="Natvig D.O."/>
            <person name="Lalanne C."/>
            <person name="Gautier V."/>
            <person name="Ament-Velasquez S.L."/>
            <person name="Kruys A."/>
            <person name="Hutchinson M.I."/>
            <person name="Powell A.J."/>
            <person name="Barry K."/>
            <person name="Miller A.N."/>
            <person name="Grigoriev I.V."/>
            <person name="Debuchy R."/>
            <person name="Gladieux P."/>
            <person name="Hiltunen Thoren M."/>
            <person name="Johannesson H."/>
        </authorList>
    </citation>
    <scope>NUCLEOTIDE SEQUENCE</scope>
    <source>
        <strain evidence="2">SMH4131-1</strain>
    </source>
</reference>
<feature type="region of interest" description="Disordered" evidence="1">
    <location>
        <begin position="1"/>
        <end position="26"/>
    </location>
</feature>
<dbReference type="Proteomes" id="UP001286456">
    <property type="component" value="Unassembled WGS sequence"/>
</dbReference>
<feature type="compositionally biased region" description="Basic and acidic residues" evidence="1">
    <location>
        <begin position="122"/>
        <end position="138"/>
    </location>
</feature>
<sequence>MARCRRRRKRTDDTPRQDAKTPLDPGTFPILTSKVQNGDQDGAMAQVVLGQFGAVLFCLLAMQCMTVSDQGWRRAPMLGSGHQSQGVSWQGSFFGQEVGTRCHRDPRIRRRGSIQVVPPPPLEKERTRRKKERNEKGDNPLVDPARHNTRFRSGSSQGISNFYEHDAISILHHLSTGCPVQR</sequence>
<keyword evidence="3" id="KW-1185">Reference proteome</keyword>